<evidence type="ECO:0000256" key="3">
    <source>
        <dbReference type="ARBA" id="ARBA00022989"/>
    </source>
</evidence>
<evidence type="ECO:0000259" key="7">
    <source>
        <dbReference type="Pfam" id="PF20684"/>
    </source>
</evidence>
<dbReference type="InterPro" id="IPR052337">
    <property type="entry name" value="SAT4-like"/>
</dbReference>
<dbReference type="AlphaFoldDB" id="A0A9P4J150"/>
<keyword evidence="4 6" id="KW-0472">Membrane</keyword>
<feature type="transmembrane region" description="Helical" evidence="6">
    <location>
        <begin position="75"/>
        <end position="101"/>
    </location>
</feature>
<feature type="transmembrane region" description="Helical" evidence="6">
    <location>
        <begin position="6"/>
        <end position="22"/>
    </location>
</feature>
<evidence type="ECO:0000256" key="1">
    <source>
        <dbReference type="ARBA" id="ARBA00004141"/>
    </source>
</evidence>
<keyword evidence="3 6" id="KW-1133">Transmembrane helix</keyword>
<dbReference type="EMBL" id="ML996086">
    <property type="protein sequence ID" value="KAF2152769.1"/>
    <property type="molecule type" value="Genomic_DNA"/>
</dbReference>
<reference evidence="8" key="1">
    <citation type="journal article" date="2020" name="Stud. Mycol.">
        <title>101 Dothideomycetes genomes: a test case for predicting lifestyles and emergence of pathogens.</title>
        <authorList>
            <person name="Haridas S."/>
            <person name="Albert R."/>
            <person name="Binder M."/>
            <person name="Bloem J."/>
            <person name="Labutti K."/>
            <person name="Salamov A."/>
            <person name="Andreopoulos B."/>
            <person name="Baker S."/>
            <person name="Barry K."/>
            <person name="Bills G."/>
            <person name="Bluhm B."/>
            <person name="Cannon C."/>
            <person name="Castanera R."/>
            <person name="Culley D."/>
            <person name="Daum C."/>
            <person name="Ezra D."/>
            <person name="Gonzalez J."/>
            <person name="Henrissat B."/>
            <person name="Kuo A."/>
            <person name="Liang C."/>
            <person name="Lipzen A."/>
            <person name="Lutzoni F."/>
            <person name="Magnuson J."/>
            <person name="Mondo S."/>
            <person name="Nolan M."/>
            <person name="Ohm R."/>
            <person name="Pangilinan J."/>
            <person name="Park H.-J."/>
            <person name="Ramirez L."/>
            <person name="Alfaro M."/>
            <person name="Sun H."/>
            <person name="Tritt A."/>
            <person name="Yoshinaga Y."/>
            <person name="Zwiers L.-H."/>
            <person name="Turgeon B."/>
            <person name="Goodwin S."/>
            <person name="Spatafora J."/>
            <person name="Crous P."/>
            <person name="Grigoriev I."/>
        </authorList>
    </citation>
    <scope>NUCLEOTIDE SEQUENCE</scope>
    <source>
        <strain evidence="8">CBS 260.36</strain>
    </source>
</reference>
<keyword evidence="9" id="KW-1185">Reference proteome</keyword>
<dbReference type="InterPro" id="IPR049326">
    <property type="entry name" value="Rhodopsin_dom_fungi"/>
</dbReference>
<comment type="caution">
    <text evidence="8">The sequence shown here is derived from an EMBL/GenBank/DDBJ whole genome shotgun (WGS) entry which is preliminary data.</text>
</comment>
<dbReference type="PANTHER" id="PTHR33048">
    <property type="entry name" value="PTH11-LIKE INTEGRAL MEMBRANE PROTEIN (AFU_ORTHOLOGUE AFUA_5G11245)"/>
    <property type="match status" value="1"/>
</dbReference>
<evidence type="ECO:0000313" key="9">
    <source>
        <dbReference type="Proteomes" id="UP000799439"/>
    </source>
</evidence>
<evidence type="ECO:0000256" key="4">
    <source>
        <dbReference type="ARBA" id="ARBA00023136"/>
    </source>
</evidence>
<proteinExistence type="inferred from homology"/>
<feature type="transmembrane region" description="Helical" evidence="6">
    <location>
        <begin position="191"/>
        <end position="214"/>
    </location>
</feature>
<feature type="domain" description="Rhodopsin" evidence="7">
    <location>
        <begin position="19"/>
        <end position="259"/>
    </location>
</feature>
<sequence length="324" mass="36446">MLAAAWLIALLGVICTVLRYFQASRINGRWRWDFIWAALASLTSLATLVTFTLAVVNGVGNKMENVTYTNVFNSIYYVFLTTYLGLVSITAAKFSVIALILQIEGPLARRRRIILFIMAAVFSIVNFITIPICITQCVPYNRLWYRYLPGTCPRVEFVNKLATFQGYMTSVTDLVLALWPISIVTSLSKPFWVKVKVCALMAVGTLPGIFSIIRTTTIPDSTKNIDVTRAYADFLLYCAFELGFVIVLSSVPVLRPLFHQVWNRLRGNHDIGTARVSHTPAQLLTLTHPENSVKTKTQVTYHVQELTVAGQDHEPIDMRVFVED</sequence>
<evidence type="ECO:0000256" key="5">
    <source>
        <dbReference type="ARBA" id="ARBA00038359"/>
    </source>
</evidence>
<name>A0A9P4J150_9PEZI</name>
<accession>A0A9P4J150</accession>
<feature type="transmembrane region" description="Helical" evidence="6">
    <location>
        <begin position="234"/>
        <end position="254"/>
    </location>
</feature>
<protein>
    <recommendedName>
        <fullName evidence="7">Rhodopsin domain-containing protein</fullName>
    </recommendedName>
</protein>
<dbReference type="GO" id="GO:0016020">
    <property type="term" value="C:membrane"/>
    <property type="evidence" value="ECO:0007669"/>
    <property type="project" value="UniProtKB-SubCell"/>
</dbReference>
<evidence type="ECO:0000256" key="6">
    <source>
        <dbReference type="SAM" id="Phobius"/>
    </source>
</evidence>
<evidence type="ECO:0000256" key="2">
    <source>
        <dbReference type="ARBA" id="ARBA00022692"/>
    </source>
</evidence>
<dbReference type="OrthoDB" id="5342292at2759"/>
<organism evidence="8 9">
    <name type="scientific">Myriangium duriaei CBS 260.36</name>
    <dbReference type="NCBI Taxonomy" id="1168546"/>
    <lineage>
        <taxon>Eukaryota</taxon>
        <taxon>Fungi</taxon>
        <taxon>Dikarya</taxon>
        <taxon>Ascomycota</taxon>
        <taxon>Pezizomycotina</taxon>
        <taxon>Dothideomycetes</taxon>
        <taxon>Dothideomycetidae</taxon>
        <taxon>Myriangiales</taxon>
        <taxon>Myriangiaceae</taxon>
        <taxon>Myriangium</taxon>
    </lineage>
</organism>
<comment type="subcellular location">
    <subcellularLocation>
        <location evidence="1">Membrane</location>
        <topology evidence="1">Multi-pass membrane protein</topology>
    </subcellularLocation>
</comment>
<feature type="transmembrane region" description="Helical" evidence="6">
    <location>
        <begin position="113"/>
        <end position="141"/>
    </location>
</feature>
<evidence type="ECO:0000313" key="8">
    <source>
        <dbReference type="EMBL" id="KAF2152769.1"/>
    </source>
</evidence>
<dbReference type="Pfam" id="PF20684">
    <property type="entry name" value="Fung_rhodopsin"/>
    <property type="match status" value="1"/>
</dbReference>
<feature type="transmembrane region" description="Helical" evidence="6">
    <location>
        <begin position="34"/>
        <end position="55"/>
    </location>
</feature>
<comment type="similarity">
    <text evidence="5">Belongs to the SAT4 family.</text>
</comment>
<dbReference type="PANTHER" id="PTHR33048:SF165">
    <property type="entry name" value="INTEGRAL MEMBRANE PROTEIN"/>
    <property type="match status" value="1"/>
</dbReference>
<dbReference type="Proteomes" id="UP000799439">
    <property type="component" value="Unassembled WGS sequence"/>
</dbReference>
<gene>
    <name evidence="8" type="ORF">K461DRAFT_321730</name>
</gene>
<keyword evidence="2 6" id="KW-0812">Transmembrane</keyword>